<reference evidence="2 3" key="1">
    <citation type="submission" date="2017-02" db="EMBL/GenBank/DDBJ databases">
        <title>Chromobacterium haemolyticum H5244.</title>
        <authorList>
            <person name="Gulvik C.A."/>
        </authorList>
    </citation>
    <scope>NUCLEOTIDE SEQUENCE [LARGE SCALE GENOMIC DNA]</scope>
    <source>
        <strain evidence="2 3">H5244</strain>
    </source>
</reference>
<keyword evidence="1" id="KW-1133">Transmembrane helix</keyword>
<organism evidence="2 3">
    <name type="scientific">Chromobacterium haemolyticum</name>
    <dbReference type="NCBI Taxonomy" id="394935"/>
    <lineage>
        <taxon>Bacteria</taxon>
        <taxon>Pseudomonadati</taxon>
        <taxon>Pseudomonadota</taxon>
        <taxon>Betaproteobacteria</taxon>
        <taxon>Neisseriales</taxon>
        <taxon>Chromobacteriaceae</taxon>
        <taxon>Chromobacterium</taxon>
    </lineage>
</organism>
<evidence type="ECO:0000256" key="1">
    <source>
        <dbReference type="SAM" id="Phobius"/>
    </source>
</evidence>
<dbReference type="Proteomes" id="UP000192721">
    <property type="component" value="Unassembled WGS sequence"/>
</dbReference>
<dbReference type="EMBL" id="MUKV01000026">
    <property type="protein sequence ID" value="OQS35687.1"/>
    <property type="molecule type" value="Genomic_DNA"/>
</dbReference>
<feature type="transmembrane region" description="Helical" evidence="1">
    <location>
        <begin position="12"/>
        <end position="31"/>
    </location>
</feature>
<accession>A0A1W0CLJ0</accession>
<evidence type="ECO:0000313" key="3">
    <source>
        <dbReference type="Proteomes" id="UP000192721"/>
    </source>
</evidence>
<gene>
    <name evidence="2" type="ORF">B0T45_17255</name>
</gene>
<name>A0A1W0CLJ0_9NEIS</name>
<dbReference type="NCBIfam" id="NF041635">
    <property type="entry name" value="STM3941_fam"/>
    <property type="match status" value="1"/>
</dbReference>
<dbReference type="AlphaFoldDB" id="A0A1W0CLJ0"/>
<keyword evidence="1" id="KW-0812">Transmembrane</keyword>
<feature type="transmembrane region" description="Helical" evidence="1">
    <location>
        <begin position="43"/>
        <end position="62"/>
    </location>
</feature>
<comment type="caution">
    <text evidence="2">The sequence shown here is derived from an EMBL/GenBank/DDBJ whole genome shotgun (WGS) entry which is preliminary data.</text>
</comment>
<sequence>MDETRIEFSGGKVLLLIVAGLAFVVIGYFMWTEPDPEDSLILRYGAGGAAMIFFGCCCLFGLRQCMQDKPALIFNAQGLWDHSSLIAVGLIPWSDIADWEVSAVRGQQFLIVKVRAPGAYLNKLGPVARLFSRFNSICYGSPIAISSSALQASFDEVLALFERYHQRYGSASSGWR</sequence>
<evidence type="ECO:0000313" key="2">
    <source>
        <dbReference type="EMBL" id="OQS35687.1"/>
    </source>
</evidence>
<keyword evidence="1" id="KW-0472">Membrane</keyword>
<proteinExistence type="predicted"/>
<dbReference type="InterPro" id="IPR048136">
    <property type="entry name" value="STM3941-like"/>
</dbReference>
<protein>
    <submittedName>
        <fullName evidence="2">Uncharacterized protein</fullName>
    </submittedName>
</protein>